<sequence>MGGAAMYLDASGLEREGYVEAGSLDGAALALPRSQDLNFLPGTRTFITRLNKSNYEETVAAASAPEQGRLEAIAAASMSDPQSLFCPTFPK</sequence>
<protein>
    <submittedName>
        <fullName evidence="1">Uncharacterized protein</fullName>
    </submittedName>
</protein>
<reference evidence="1" key="1">
    <citation type="journal article" date="2014" name="Int. J. Syst. Evol. Microbiol.">
        <title>Complete genome sequence of Corynebacterium casei LMG S-19264T (=DSM 44701T), isolated from a smear-ripened cheese.</title>
        <authorList>
            <consortium name="US DOE Joint Genome Institute (JGI-PGF)"/>
            <person name="Walter F."/>
            <person name="Albersmeier A."/>
            <person name="Kalinowski J."/>
            <person name="Ruckert C."/>
        </authorList>
    </citation>
    <scope>NUCLEOTIDE SEQUENCE</scope>
    <source>
        <strain evidence="1">VKM B-2484</strain>
    </source>
</reference>
<dbReference type="AlphaFoldDB" id="A0A9W6JEJ8"/>
<dbReference type="EMBL" id="BSFJ01000036">
    <property type="protein sequence ID" value="GLK74284.1"/>
    <property type="molecule type" value="Genomic_DNA"/>
</dbReference>
<proteinExistence type="predicted"/>
<evidence type="ECO:0000313" key="2">
    <source>
        <dbReference type="Proteomes" id="UP001143370"/>
    </source>
</evidence>
<name>A0A9W6JEJ8_9HYPH</name>
<evidence type="ECO:0000313" key="1">
    <source>
        <dbReference type="EMBL" id="GLK74284.1"/>
    </source>
</evidence>
<dbReference type="Proteomes" id="UP001143370">
    <property type="component" value="Unassembled WGS sequence"/>
</dbReference>
<accession>A0A9W6JEJ8</accession>
<keyword evidence="2" id="KW-1185">Reference proteome</keyword>
<comment type="caution">
    <text evidence="1">The sequence shown here is derived from an EMBL/GenBank/DDBJ whole genome shotgun (WGS) entry which is preliminary data.</text>
</comment>
<reference evidence="1" key="2">
    <citation type="submission" date="2023-01" db="EMBL/GenBank/DDBJ databases">
        <authorList>
            <person name="Sun Q."/>
            <person name="Evtushenko L."/>
        </authorList>
    </citation>
    <scope>NUCLEOTIDE SEQUENCE</scope>
    <source>
        <strain evidence="1">VKM B-2484</strain>
    </source>
</reference>
<gene>
    <name evidence="1" type="ORF">GCM10017643_44020</name>
</gene>
<organism evidence="1 2">
    <name type="scientific">Ancylobacter dichloromethanicus</name>
    <dbReference type="NCBI Taxonomy" id="518825"/>
    <lineage>
        <taxon>Bacteria</taxon>
        <taxon>Pseudomonadati</taxon>
        <taxon>Pseudomonadota</taxon>
        <taxon>Alphaproteobacteria</taxon>
        <taxon>Hyphomicrobiales</taxon>
        <taxon>Xanthobacteraceae</taxon>
        <taxon>Ancylobacter</taxon>
    </lineage>
</organism>